<reference evidence="2" key="1">
    <citation type="submission" date="2023-07" db="EMBL/GenBank/DDBJ databases">
        <authorList>
            <person name="Xia Y."/>
        </authorList>
    </citation>
    <scope>NUCLEOTIDE SEQUENCE</scope>
    <source>
        <strain evidence="2">E</strain>
    </source>
</reference>
<dbReference type="EMBL" id="OR343189">
    <property type="protein sequence ID" value="WNL50227.1"/>
    <property type="molecule type" value="Genomic_DNA"/>
</dbReference>
<gene>
    <name evidence="2" type="ORF">MarDSR_188</name>
</gene>
<keyword evidence="1" id="KW-1133">Transmembrane helix</keyword>
<evidence type="ECO:0000256" key="1">
    <source>
        <dbReference type="SAM" id="Phobius"/>
    </source>
</evidence>
<keyword evidence="1" id="KW-0812">Transmembrane</keyword>
<evidence type="ECO:0000313" key="2">
    <source>
        <dbReference type="EMBL" id="WNL50227.1"/>
    </source>
</evidence>
<name>A0AA96EM50_9VIRU</name>
<feature type="transmembrane region" description="Helical" evidence="1">
    <location>
        <begin position="5"/>
        <end position="26"/>
    </location>
</feature>
<organism evidence="2">
    <name type="scientific">Marseillevirus sp</name>
    <dbReference type="NCBI Taxonomy" id="2809551"/>
    <lineage>
        <taxon>Viruses</taxon>
        <taxon>Varidnaviria</taxon>
        <taxon>Bamfordvirae</taxon>
        <taxon>Nucleocytoviricota</taxon>
        <taxon>Megaviricetes</taxon>
        <taxon>Pimascovirales</taxon>
        <taxon>Pimascovirales incertae sedis</taxon>
        <taxon>Marseilleviridae</taxon>
        <taxon>Marseillevirus</taxon>
    </lineage>
</organism>
<protein>
    <submittedName>
        <fullName evidence="2">Membrane protein</fullName>
    </submittedName>
</protein>
<accession>A0AA96EM50</accession>
<feature type="transmembrane region" description="Helical" evidence="1">
    <location>
        <begin position="32"/>
        <end position="50"/>
    </location>
</feature>
<feature type="transmembrane region" description="Helical" evidence="1">
    <location>
        <begin position="62"/>
        <end position="82"/>
    </location>
</feature>
<sequence length="106" mass="11960">MQIFFWIAALILVEIIVIYNMKSYVLSDEKEAYSLIVSLIGYAVVAYIVIRILELADDIGLFFIFRNLVVAFIAFAMGFFVFHESPPTTKQSLGILFAVVAIFLIA</sequence>
<keyword evidence="1" id="KW-0472">Membrane</keyword>
<proteinExistence type="predicted"/>